<keyword evidence="5" id="KW-0472">Membrane</keyword>
<feature type="repeat" description="WD" evidence="3">
    <location>
        <begin position="144"/>
        <end position="177"/>
    </location>
</feature>
<dbReference type="Pfam" id="PF00018">
    <property type="entry name" value="SH3_1"/>
    <property type="match status" value="1"/>
</dbReference>
<evidence type="ECO:0000256" key="1">
    <source>
        <dbReference type="ARBA" id="ARBA00022443"/>
    </source>
</evidence>
<dbReference type="SUPFAM" id="SSF50978">
    <property type="entry name" value="WD40 repeat-like"/>
    <property type="match status" value="1"/>
</dbReference>
<dbReference type="Gene3D" id="2.130.10.10">
    <property type="entry name" value="YVTN repeat-like/Quinoprotein amine dehydrogenase"/>
    <property type="match status" value="1"/>
</dbReference>
<dbReference type="InterPro" id="IPR036028">
    <property type="entry name" value="SH3-like_dom_sf"/>
</dbReference>
<evidence type="ECO:0000256" key="5">
    <source>
        <dbReference type="SAM" id="Phobius"/>
    </source>
</evidence>
<dbReference type="InterPro" id="IPR035832">
    <property type="entry name" value="AHI1_SH3"/>
</dbReference>
<dbReference type="InterPro" id="IPR015943">
    <property type="entry name" value="WD40/YVTN_repeat-like_dom_sf"/>
</dbReference>
<evidence type="ECO:0000259" key="6">
    <source>
        <dbReference type="PROSITE" id="PS50002"/>
    </source>
</evidence>
<keyword evidence="5" id="KW-1133">Transmembrane helix</keyword>
<dbReference type="PRINTS" id="PR00452">
    <property type="entry name" value="SH3DOMAIN"/>
</dbReference>
<evidence type="ECO:0000256" key="3">
    <source>
        <dbReference type="PROSITE-ProRule" id="PRU00221"/>
    </source>
</evidence>
<gene>
    <name evidence="7" type="primary">AHI1</name>
</gene>
<organism evidence="7 8">
    <name type="scientific">Nothoprocta perdicaria</name>
    <name type="common">Chilean tinamou</name>
    <name type="synonym">Crypturus perdicarius</name>
    <dbReference type="NCBI Taxonomy" id="30464"/>
    <lineage>
        <taxon>Eukaryota</taxon>
        <taxon>Metazoa</taxon>
        <taxon>Chordata</taxon>
        <taxon>Craniata</taxon>
        <taxon>Vertebrata</taxon>
        <taxon>Euteleostomi</taxon>
        <taxon>Archelosauria</taxon>
        <taxon>Archosauria</taxon>
        <taxon>Dinosauria</taxon>
        <taxon>Saurischia</taxon>
        <taxon>Theropoda</taxon>
        <taxon>Coelurosauria</taxon>
        <taxon>Aves</taxon>
        <taxon>Palaeognathae</taxon>
        <taxon>Tinamiformes</taxon>
        <taxon>Tinamidae</taxon>
        <taxon>Nothoprocta</taxon>
    </lineage>
</organism>
<dbReference type="Proteomes" id="UP000694420">
    <property type="component" value="Unplaced"/>
</dbReference>
<dbReference type="SUPFAM" id="SSF50044">
    <property type="entry name" value="SH3-domain"/>
    <property type="match status" value="1"/>
</dbReference>
<feature type="transmembrane region" description="Helical" evidence="5">
    <location>
        <begin position="364"/>
        <end position="389"/>
    </location>
</feature>
<dbReference type="GO" id="GO:0044458">
    <property type="term" value="P:motile cilium assembly"/>
    <property type="evidence" value="ECO:0007669"/>
    <property type="project" value="TreeGrafter"/>
</dbReference>
<dbReference type="PANTHER" id="PTHR44499:SF1">
    <property type="entry name" value="JOUBERIN"/>
    <property type="match status" value="1"/>
</dbReference>
<accession>A0A8C6ZBA4</accession>
<keyword evidence="1 2" id="KW-0728">SH3 domain</keyword>
<keyword evidence="8" id="KW-1185">Reference proteome</keyword>
<dbReference type="GO" id="GO:0036064">
    <property type="term" value="C:ciliary basal body"/>
    <property type="evidence" value="ECO:0007669"/>
    <property type="project" value="TreeGrafter"/>
</dbReference>
<evidence type="ECO:0000256" key="2">
    <source>
        <dbReference type="PROSITE-ProRule" id="PRU00192"/>
    </source>
</evidence>
<protein>
    <submittedName>
        <fullName evidence="7">Abelson helper integration site 1</fullName>
    </submittedName>
</protein>
<dbReference type="PROSITE" id="PS50294">
    <property type="entry name" value="WD_REPEATS_REGION"/>
    <property type="match status" value="3"/>
</dbReference>
<feature type="repeat" description="WD" evidence="3">
    <location>
        <begin position="101"/>
        <end position="142"/>
    </location>
</feature>
<name>A0A8C6ZBA4_NOTPE</name>
<sequence length="481" mass="54494">MMAVQQEQGSATFCELQNEGSKKISEPLPEEKKEQFKWTRLPGQVCRIPNKHLFSLRGGDMGCFCIRFAPDGRTLAAACAGRNGYPIILYEIPSGQYLREFYGHLNIVYDLCWSKDNQYLLTASSDCTVRMWKIETQAASAVRVFPHPSFVYTAKYHPTANSLVVTGCYDSVIRVWNAKVKDIHGQLLQELDGHKTFINTLCFDAEGLHMFSGDSSGLVVVWDTFVKGSSPHLFQHWSINKVYAFLELVAIYSELSFTSPLRDVAFHPHEHMVSFCAFGQNQPILVYIYDYKVAQLEAEIVKDLSSTVTTAAPRGPQIFSSFSEIPTQQSSTISPADQFVNVARASMRMRKVKQKLDSVTVSDFFFFFFFSFFFFLSFQGTCHFLMALYDYTAHRSDELTIHRSDIIQVLYKDNDNWWFGSLANGQQGYFPANYVAGEKEYEDQPSGSVPDTAPLLPQEQTEAEEGSPPLRKVINCEEGIL</sequence>
<reference evidence="7" key="2">
    <citation type="submission" date="2025-09" db="UniProtKB">
        <authorList>
            <consortium name="Ensembl"/>
        </authorList>
    </citation>
    <scope>IDENTIFICATION</scope>
</reference>
<dbReference type="AlphaFoldDB" id="A0A8C6ZBA4"/>
<feature type="domain" description="SH3" evidence="6">
    <location>
        <begin position="380"/>
        <end position="440"/>
    </location>
</feature>
<dbReference type="InterPro" id="IPR036322">
    <property type="entry name" value="WD40_repeat_dom_sf"/>
</dbReference>
<evidence type="ECO:0000313" key="8">
    <source>
        <dbReference type="Proteomes" id="UP000694420"/>
    </source>
</evidence>
<dbReference type="InterPro" id="IPR001452">
    <property type="entry name" value="SH3_domain"/>
</dbReference>
<dbReference type="SMART" id="SM00320">
    <property type="entry name" value="WD40"/>
    <property type="match status" value="5"/>
</dbReference>
<dbReference type="FunFam" id="2.30.30.40:FF:000132">
    <property type="entry name" value="jouberin isoform X2"/>
    <property type="match status" value="1"/>
</dbReference>
<keyword evidence="3" id="KW-0853">WD repeat</keyword>
<proteinExistence type="predicted"/>
<dbReference type="Gene3D" id="2.30.30.40">
    <property type="entry name" value="SH3 Domains"/>
    <property type="match status" value="1"/>
</dbReference>
<feature type="region of interest" description="Disordered" evidence="4">
    <location>
        <begin position="441"/>
        <end position="469"/>
    </location>
</feature>
<evidence type="ECO:0000313" key="7">
    <source>
        <dbReference type="Ensembl" id="ENSNPEP00000010663.1"/>
    </source>
</evidence>
<dbReference type="Pfam" id="PF00400">
    <property type="entry name" value="WD40"/>
    <property type="match status" value="3"/>
</dbReference>
<feature type="repeat" description="WD" evidence="3">
    <location>
        <begin position="191"/>
        <end position="223"/>
    </location>
</feature>
<keyword evidence="5" id="KW-0812">Transmembrane</keyword>
<dbReference type="SMART" id="SM00326">
    <property type="entry name" value="SH3"/>
    <property type="match status" value="1"/>
</dbReference>
<dbReference type="InterPro" id="IPR052803">
    <property type="entry name" value="Cilium-Associated_Jouberin"/>
</dbReference>
<evidence type="ECO:0000256" key="4">
    <source>
        <dbReference type="SAM" id="MobiDB-lite"/>
    </source>
</evidence>
<dbReference type="PROSITE" id="PS50002">
    <property type="entry name" value="SH3"/>
    <property type="match status" value="1"/>
</dbReference>
<dbReference type="Ensembl" id="ENSNPET00000010941.1">
    <property type="protein sequence ID" value="ENSNPEP00000010663.1"/>
    <property type="gene ID" value="ENSNPEG00000007605.1"/>
</dbReference>
<dbReference type="PANTHER" id="PTHR44499">
    <property type="entry name" value="JOUBERIN"/>
    <property type="match status" value="1"/>
</dbReference>
<dbReference type="PROSITE" id="PS50082">
    <property type="entry name" value="WD_REPEATS_2"/>
    <property type="match status" value="3"/>
</dbReference>
<dbReference type="CDD" id="cd11812">
    <property type="entry name" value="SH3_AHI-1"/>
    <property type="match status" value="1"/>
</dbReference>
<reference evidence="7" key="1">
    <citation type="submission" date="2025-08" db="UniProtKB">
        <authorList>
            <consortium name="Ensembl"/>
        </authorList>
    </citation>
    <scope>IDENTIFICATION</scope>
</reference>
<dbReference type="InterPro" id="IPR001680">
    <property type="entry name" value="WD40_rpt"/>
</dbReference>